<gene>
    <name evidence="3" type="ORF">PPROV_000984600</name>
</gene>
<dbReference type="InterPro" id="IPR018276">
    <property type="entry name" value="DDA1_dom"/>
</dbReference>
<evidence type="ECO:0000313" key="3">
    <source>
        <dbReference type="EMBL" id="GHP11116.1"/>
    </source>
</evidence>
<dbReference type="EMBL" id="BNJQ01000032">
    <property type="protein sequence ID" value="GHP11116.1"/>
    <property type="molecule type" value="Genomic_DNA"/>
</dbReference>
<dbReference type="Proteomes" id="UP000660262">
    <property type="component" value="Unassembled WGS sequence"/>
</dbReference>
<dbReference type="OrthoDB" id="8598182at2759"/>
<evidence type="ECO:0000259" key="2">
    <source>
        <dbReference type="Pfam" id="PF10172"/>
    </source>
</evidence>
<sequence length="135" mass="13901">MAAPPARGTEHAVAAQLEEREEETNAETVASRLANLPDFGTKLCTHQTRARIVASSQGAPAETISTTKSAATYVCTHNTAPPPDGVVTTDGTNVLVRSLIRNKHASSSSSSTAASGANARSGGFIAPATKRSRLS</sequence>
<dbReference type="AlphaFoldDB" id="A0A830HUI0"/>
<protein>
    <recommendedName>
        <fullName evidence="2">DET1- and DDB1-associated protein 1 domain-containing protein</fullName>
    </recommendedName>
</protein>
<dbReference type="Pfam" id="PF10172">
    <property type="entry name" value="DDA1"/>
    <property type="match status" value="1"/>
</dbReference>
<organism evidence="3 4">
    <name type="scientific">Pycnococcus provasolii</name>
    <dbReference type="NCBI Taxonomy" id="41880"/>
    <lineage>
        <taxon>Eukaryota</taxon>
        <taxon>Viridiplantae</taxon>
        <taxon>Chlorophyta</taxon>
        <taxon>Pseudoscourfieldiophyceae</taxon>
        <taxon>Pseudoscourfieldiales</taxon>
        <taxon>Pycnococcaceae</taxon>
        <taxon>Pycnococcus</taxon>
    </lineage>
</organism>
<keyword evidence="4" id="KW-1185">Reference proteome</keyword>
<evidence type="ECO:0000256" key="1">
    <source>
        <dbReference type="SAM" id="MobiDB-lite"/>
    </source>
</evidence>
<feature type="domain" description="DET1- and DDB1-associated protein 1" evidence="2">
    <location>
        <begin position="65"/>
        <end position="102"/>
    </location>
</feature>
<feature type="compositionally biased region" description="Low complexity" evidence="1">
    <location>
        <begin position="105"/>
        <end position="123"/>
    </location>
</feature>
<proteinExistence type="predicted"/>
<accession>A0A830HUI0</accession>
<feature type="region of interest" description="Disordered" evidence="1">
    <location>
        <begin position="1"/>
        <end position="28"/>
    </location>
</feature>
<name>A0A830HUI0_9CHLO</name>
<comment type="caution">
    <text evidence="3">The sequence shown here is derived from an EMBL/GenBank/DDBJ whole genome shotgun (WGS) entry which is preliminary data.</text>
</comment>
<reference evidence="3" key="1">
    <citation type="submission" date="2020-10" db="EMBL/GenBank/DDBJ databases">
        <title>Unveiling of a novel bifunctional photoreceptor, Dualchrome1, isolated from a cosmopolitan green alga.</title>
        <authorList>
            <person name="Suzuki S."/>
            <person name="Kawachi M."/>
        </authorList>
    </citation>
    <scope>NUCLEOTIDE SEQUENCE</scope>
    <source>
        <strain evidence="3">NIES 2893</strain>
    </source>
</reference>
<feature type="region of interest" description="Disordered" evidence="1">
    <location>
        <begin position="102"/>
        <end position="135"/>
    </location>
</feature>
<evidence type="ECO:0000313" key="4">
    <source>
        <dbReference type="Proteomes" id="UP000660262"/>
    </source>
</evidence>